<feature type="non-terminal residue" evidence="2">
    <location>
        <position position="1"/>
    </location>
</feature>
<feature type="domain" description="Integrase catalytic" evidence="1">
    <location>
        <begin position="241"/>
        <end position="379"/>
    </location>
</feature>
<dbReference type="GO" id="GO:0003964">
    <property type="term" value="F:RNA-directed DNA polymerase activity"/>
    <property type="evidence" value="ECO:0007669"/>
    <property type="project" value="UniProtKB-KW"/>
</dbReference>
<reference evidence="2" key="1">
    <citation type="journal article" date="2022" name="Int. J. Mol. Sci.">
        <title>Draft Genome of Tanacetum Coccineum: Genomic Comparison of Closely Related Tanacetum-Family Plants.</title>
        <authorList>
            <person name="Yamashiro T."/>
            <person name="Shiraishi A."/>
            <person name="Nakayama K."/>
            <person name="Satake H."/>
        </authorList>
    </citation>
    <scope>NUCLEOTIDE SEQUENCE</scope>
</reference>
<dbReference type="Gene3D" id="3.30.420.10">
    <property type="entry name" value="Ribonuclease H-like superfamily/Ribonuclease H"/>
    <property type="match status" value="1"/>
</dbReference>
<name>A0ABQ5BJ67_9ASTR</name>
<gene>
    <name evidence="2" type="ORF">Tco_0873581</name>
</gene>
<dbReference type="InterPro" id="IPR012337">
    <property type="entry name" value="RNaseH-like_sf"/>
</dbReference>
<reference evidence="2" key="2">
    <citation type="submission" date="2022-01" db="EMBL/GenBank/DDBJ databases">
        <authorList>
            <person name="Yamashiro T."/>
            <person name="Shiraishi A."/>
            <person name="Satake H."/>
            <person name="Nakayama K."/>
        </authorList>
    </citation>
    <scope>NUCLEOTIDE SEQUENCE</scope>
</reference>
<dbReference type="InterPro" id="IPR052160">
    <property type="entry name" value="Gypsy_RT_Integrase-like"/>
</dbReference>
<keyword evidence="3" id="KW-1185">Reference proteome</keyword>
<dbReference type="Pfam" id="PF00665">
    <property type="entry name" value="rve"/>
    <property type="match status" value="1"/>
</dbReference>
<evidence type="ECO:0000313" key="3">
    <source>
        <dbReference type="Proteomes" id="UP001151760"/>
    </source>
</evidence>
<dbReference type="SUPFAM" id="SSF53098">
    <property type="entry name" value="Ribonuclease H-like"/>
    <property type="match status" value="1"/>
</dbReference>
<accession>A0ABQ5BJ67</accession>
<protein>
    <submittedName>
        <fullName evidence="2">Reverse transcriptase domain-containing protein</fullName>
    </submittedName>
</protein>
<dbReference type="EMBL" id="BQNB010013350">
    <property type="protein sequence ID" value="GJT14875.1"/>
    <property type="molecule type" value="Genomic_DNA"/>
</dbReference>
<organism evidence="2 3">
    <name type="scientific">Tanacetum coccineum</name>
    <dbReference type="NCBI Taxonomy" id="301880"/>
    <lineage>
        <taxon>Eukaryota</taxon>
        <taxon>Viridiplantae</taxon>
        <taxon>Streptophyta</taxon>
        <taxon>Embryophyta</taxon>
        <taxon>Tracheophyta</taxon>
        <taxon>Spermatophyta</taxon>
        <taxon>Magnoliopsida</taxon>
        <taxon>eudicotyledons</taxon>
        <taxon>Gunneridae</taxon>
        <taxon>Pentapetalae</taxon>
        <taxon>asterids</taxon>
        <taxon>campanulids</taxon>
        <taxon>Asterales</taxon>
        <taxon>Asteraceae</taxon>
        <taxon>Asteroideae</taxon>
        <taxon>Anthemideae</taxon>
        <taxon>Anthemidinae</taxon>
        <taxon>Tanacetum</taxon>
    </lineage>
</organism>
<evidence type="ECO:0000313" key="2">
    <source>
        <dbReference type="EMBL" id="GJT14875.1"/>
    </source>
</evidence>
<dbReference type="InterPro" id="IPR001584">
    <property type="entry name" value="Integrase_cat-core"/>
</dbReference>
<evidence type="ECO:0000259" key="1">
    <source>
        <dbReference type="PROSITE" id="PS50994"/>
    </source>
</evidence>
<dbReference type="PANTHER" id="PTHR47266">
    <property type="entry name" value="ENDONUCLEASE-RELATED"/>
    <property type="match status" value="1"/>
</dbReference>
<keyword evidence="2" id="KW-0548">Nucleotidyltransferase</keyword>
<sequence>TLFGVPPYPFNYPTRRLTIEEILDKFIDEGKREHEEMEIFIKEFRTTNELLLKEQSNLLSELTIEVNELSKVMSNVLILKNEVKGVTTRGGKMTFEASHTQVQIPKYTKYLKSLLTNKSRLEEACTETMNERCSAVLLNELPLKEKDPASFTIPCQVLEKHKEAEDLAADHSSRLENPHIEVLTEREIADKFFDEHLMALKSKSNNDEPCETLKILAHCHSGPTGGHHSANVTAKKVYESGFYRPSIFKDANEYVCEVFDVWGLDFMGPFPQSRGNKYILVVVDYVSKWVEAQALPTNDARVVVKFLRSLFARFGVPKALISDRGTHFCNSQLEKALQRYGVTHKLSMAYHPQPNGQTKVTNIAIKRLLKRSVGYNPKD</sequence>
<dbReference type="PROSITE" id="PS50994">
    <property type="entry name" value="INTEGRASE"/>
    <property type="match status" value="1"/>
</dbReference>
<keyword evidence="2" id="KW-0695">RNA-directed DNA polymerase</keyword>
<keyword evidence="2" id="KW-0808">Transferase</keyword>
<proteinExistence type="predicted"/>
<comment type="caution">
    <text evidence="2">The sequence shown here is derived from an EMBL/GenBank/DDBJ whole genome shotgun (WGS) entry which is preliminary data.</text>
</comment>
<dbReference type="InterPro" id="IPR036397">
    <property type="entry name" value="RNaseH_sf"/>
</dbReference>
<dbReference type="Proteomes" id="UP001151760">
    <property type="component" value="Unassembled WGS sequence"/>
</dbReference>